<evidence type="ECO:0000313" key="4">
    <source>
        <dbReference type="Proteomes" id="UP000000528"/>
    </source>
</evidence>
<dbReference type="InterPro" id="IPR027417">
    <property type="entry name" value="P-loop_NTPase"/>
</dbReference>
<dbReference type="InterPro" id="IPR047187">
    <property type="entry name" value="SF1_C_Upf1"/>
</dbReference>
<dbReference type="SUPFAM" id="SSF52540">
    <property type="entry name" value="P-loop containing nucleoside triphosphate hydrolases"/>
    <property type="match status" value="1"/>
</dbReference>
<dbReference type="GO" id="GO:0005524">
    <property type="term" value="F:ATP binding"/>
    <property type="evidence" value="ECO:0007669"/>
    <property type="project" value="UniProtKB-KW"/>
</dbReference>
<dbReference type="PIR" id="B90527">
    <property type="entry name" value="B90527"/>
</dbReference>
<dbReference type="InterPro" id="IPR041677">
    <property type="entry name" value="DNA2/NAM7_AAA_11"/>
</dbReference>
<dbReference type="RefSeq" id="WP_010924926.1">
    <property type="nucleotide sequence ID" value="NC_002771.1"/>
</dbReference>
<evidence type="ECO:0000313" key="3">
    <source>
        <dbReference type="EMBL" id="CAC13295.1"/>
    </source>
</evidence>
<keyword evidence="4" id="KW-1185">Reference proteome</keyword>
<dbReference type="EMBL" id="AL445563">
    <property type="protein sequence ID" value="CAC13295.1"/>
    <property type="molecule type" value="Genomic_DNA"/>
</dbReference>
<dbReference type="CDD" id="cd18808">
    <property type="entry name" value="SF1_C_Upf1"/>
    <property type="match status" value="1"/>
</dbReference>
<keyword evidence="3" id="KW-0547">Nucleotide-binding</keyword>
<accession>Q98R88</accession>
<feature type="domain" description="DNA2/NAM7 helicase-like C-terminal" evidence="2">
    <location>
        <begin position="709"/>
        <end position="887"/>
    </location>
</feature>
<dbReference type="Pfam" id="PF13195">
    <property type="entry name" value="DUF4011"/>
    <property type="match status" value="1"/>
</dbReference>
<feature type="domain" description="DNA2/NAM7 helicase helicase" evidence="1">
    <location>
        <begin position="327"/>
        <end position="691"/>
    </location>
</feature>
<organism evidence="4">
    <name type="scientific">Mycoplasmopsis pulmonis (strain UAB CTIP)</name>
    <name type="common">Mycoplasma pulmonis</name>
    <dbReference type="NCBI Taxonomy" id="272635"/>
    <lineage>
        <taxon>Bacteria</taxon>
        <taxon>Bacillati</taxon>
        <taxon>Mycoplasmatota</taxon>
        <taxon>Mycoplasmoidales</taxon>
        <taxon>Metamycoplasmataceae</taxon>
        <taxon>Mycoplasmopsis</taxon>
    </lineage>
</organism>
<dbReference type="Pfam" id="PF13086">
    <property type="entry name" value="AAA_11"/>
    <property type="match status" value="1"/>
</dbReference>
<dbReference type="PANTHER" id="PTHR10887">
    <property type="entry name" value="DNA2/NAM7 HELICASE FAMILY"/>
    <property type="match status" value="1"/>
</dbReference>
<dbReference type="BioCyc" id="MPUL272635:G1GT6-121-MONOMER"/>
<dbReference type="AlphaFoldDB" id="Q98R88"/>
<dbReference type="KEGG" id="mpu:MYPU_1220"/>
<protein>
    <submittedName>
        <fullName evidence="3">ATP-BINDING PROTEIN</fullName>
    </submittedName>
</protein>
<name>Q98R88_MYCPU</name>
<sequence length="1027" mass="119950">MNVSKQKHLEEKKNKSQYQIILDNLLDISPNDSSINFKINDKYFFDVYKKFGDSFVKLIANKNKFSIPLFEIENKLLVEKIKNASSVEEIIQIANENSIELSKQKIDLIKKDFTNSVKKMIDSIELKSQKSIVKWKLFLNKSSSINRESNIWSMHLGFVIVSFTIDDKKIHAPLFLKEVNLEFKNSIPYLSSNGEIKINEKLMYLLNSQGFTLSVDFDFSNFSLQELVDYLANLWANLFDFQVDLYQECVENEIEDVQNSKLKFFGGIVLGLFQPLGGYLRNRMLEIIDNNDIDNIFDIQFNKNVHKNIVKDSIYKKNFGFYKIVPTNYSQDYAIVSALNQDTIIWGPPGTGKSQTIVNILTNILVYSKTALVVSQKKAALEVIKNRMKDLKIFCLFILNDRNMNKKKFYEPIVEYLNYLENFDKDIELEPIKIFSEESKKYVKDLRLVLSIENWEETLAFYNFLKSKFIYLDEQIINNLYTISRDVKYPFPINQKSISKKEFYKLNSKSKFLSKIRSNASDKFFEKNYFFFINAFSVYDVNLNEIIQEISNFNIEDLKLILRLDLANFAREQKQTYKPDEISKIVTKEIFKKLEKLTDEQKKLYIKFAASARLGNIEPQKFINEYVDIIKMIFPIIITTPECDLSKWKKDEFDYALLDESSQIFIEKGLPVLYLAKRKILAGDNKQMKPTRWFSTRSNDDSIFGSVDSLLDYSISMGVYTILLDKNYRSNFASLMSFSSRHFYDSSLDVVDRFNNKITKPLEVIEINGKWENNANIEEAAVVLDLTQKNIDKYKKIIILSFNSKQQELLEKEIFTNHPNLEEKINNESLLLRNIENIQGDEADIIIATLAYDKHSKIHSTYIGRPGGANALNVAISRAKDKMIVVKSIKSSDLVNVQNNEDLYMFKKWLQFLELNPEEQKKYSSGKSEKSLDDSSDFKNKIMEFFKLKKSENIDIQENYPIGTINVDIAIFEDKKLKKIIMIDDFSYSSSYEDFVIFKDKIKFLESKEYKVEIISPLTYLHNYLST</sequence>
<dbReference type="STRING" id="272635.gene:17576703"/>
<proteinExistence type="predicted"/>
<dbReference type="GO" id="GO:0004386">
    <property type="term" value="F:helicase activity"/>
    <property type="evidence" value="ECO:0007669"/>
    <property type="project" value="InterPro"/>
</dbReference>
<dbReference type="InterPro" id="IPR025103">
    <property type="entry name" value="DUF4011"/>
</dbReference>
<evidence type="ECO:0000259" key="2">
    <source>
        <dbReference type="Pfam" id="PF13087"/>
    </source>
</evidence>
<dbReference type="eggNOG" id="COG1198">
    <property type="taxonomic scope" value="Bacteria"/>
</dbReference>
<dbReference type="InterPro" id="IPR041679">
    <property type="entry name" value="DNA2/NAM7-like_C"/>
</dbReference>
<keyword evidence="3" id="KW-0067">ATP-binding</keyword>
<dbReference type="HOGENOM" id="CLU_005128_0_0_14"/>
<gene>
    <name evidence="3" type="ordered locus">MYPU_1220</name>
</gene>
<dbReference type="InterPro" id="IPR045055">
    <property type="entry name" value="DNA2/NAM7-like"/>
</dbReference>
<dbReference type="Proteomes" id="UP000000528">
    <property type="component" value="Chromosome"/>
</dbReference>
<reference evidence="3 4" key="1">
    <citation type="journal article" date="2001" name="Nucleic Acids Res.">
        <title>The complete genome sequence of the murine respiratory pathogen Mycoplasma pulmonis.</title>
        <authorList>
            <person name="Chambaud I."/>
            <person name="Heilig R."/>
            <person name="Ferris S."/>
            <person name="Barbe V."/>
            <person name="Samson D."/>
            <person name="Galisson F."/>
            <person name="Moszer I."/>
            <person name="Dybvig K."/>
            <person name="Wroblewski H."/>
            <person name="Viari A."/>
            <person name="Rocha E.P.C."/>
            <person name="Blanchard A."/>
        </authorList>
    </citation>
    <scope>NUCLEOTIDE SEQUENCE [LARGE SCALE GENOMIC DNA]</scope>
    <source>
        <strain evidence="3 4">UAB CTIP</strain>
    </source>
</reference>
<dbReference type="Gene3D" id="3.40.50.300">
    <property type="entry name" value="P-loop containing nucleotide triphosphate hydrolases"/>
    <property type="match status" value="2"/>
</dbReference>
<dbReference type="eggNOG" id="COG1112">
    <property type="taxonomic scope" value="Bacteria"/>
</dbReference>
<dbReference type="Pfam" id="PF13087">
    <property type="entry name" value="AAA_12"/>
    <property type="match status" value="1"/>
</dbReference>
<evidence type="ECO:0000259" key="1">
    <source>
        <dbReference type="Pfam" id="PF13086"/>
    </source>
</evidence>